<evidence type="ECO:0000313" key="1">
    <source>
        <dbReference type="EMBL" id="GGX63216.1"/>
    </source>
</evidence>
<dbReference type="RefSeq" id="WP_229898693.1">
    <property type="nucleotide sequence ID" value="NZ_BMUT01000001.1"/>
</dbReference>
<proteinExistence type="predicted"/>
<sequence length="103" mass="11119">MPAPKVRIRRAGVRQLLNDPALTAALVQAAEQIRAAAEATSPTDVGRYKASFSVESRRRIGTDKDRTGAAVVNSSPHARFVEYGGQHTPARHTLLRAATSTRL</sequence>
<dbReference type="Pfam" id="PF04883">
    <property type="entry name" value="HK97-gp10_like"/>
    <property type="match status" value="1"/>
</dbReference>
<reference evidence="2" key="1">
    <citation type="journal article" date="2019" name="Int. J. Syst. Evol. Microbiol.">
        <title>The Global Catalogue of Microorganisms (GCM) 10K type strain sequencing project: providing services to taxonomists for standard genome sequencing and annotation.</title>
        <authorList>
            <consortium name="The Broad Institute Genomics Platform"/>
            <consortium name="The Broad Institute Genome Sequencing Center for Infectious Disease"/>
            <person name="Wu L."/>
            <person name="Ma J."/>
        </authorList>
    </citation>
    <scope>NUCLEOTIDE SEQUENCE [LARGE SCALE GENOMIC DNA]</scope>
    <source>
        <strain evidence="2">JCM 4586</strain>
    </source>
</reference>
<accession>A0ABQ2Y407</accession>
<comment type="caution">
    <text evidence="1">The sequence shown here is derived from an EMBL/GenBank/DDBJ whole genome shotgun (WGS) entry which is preliminary data.</text>
</comment>
<dbReference type="EMBL" id="BMUT01000001">
    <property type="protein sequence ID" value="GGX63216.1"/>
    <property type="molecule type" value="Genomic_DNA"/>
</dbReference>
<gene>
    <name evidence="1" type="ORF">GCM10010324_04960</name>
</gene>
<protein>
    <recommendedName>
        <fullName evidence="3">HK97 gp10 family phage protein</fullName>
    </recommendedName>
</protein>
<evidence type="ECO:0000313" key="2">
    <source>
        <dbReference type="Proteomes" id="UP000659223"/>
    </source>
</evidence>
<organism evidence="1 2">
    <name type="scientific">Streptomyces hiroshimensis</name>
    <dbReference type="NCBI Taxonomy" id="66424"/>
    <lineage>
        <taxon>Bacteria</taxon>
        <taxon>Bacillati</taxon>
        <taxon>Actinomycetota</taxon>
        <taxon>Actinomycetes</taxon>
        <taxon>Kitasatosporales</taxon>
        <taxon>Streptomycetaceae</taxon>
        <taxon>Streptomyces</taxon>
    </lineage>
</organism>
<evidence type="ECO:0008006" key="3">
    <source>
        <dbReference type="Google" id="ProtNLM"/>
    </source>
</evidence>
<name>A0ABQ2Y407_9ACTN</name>
<keyword evidence="2" id="KW-1185">Reference proteome</keyword>
<dbReference type="Proteomes" id="UP000659223">
    <property type="component" value="Unassembled WGS sequence"/>
</dbReference>
<dbReference type="InterPro" id="IPR010064">
    <property type="entry name" value="HK97-gp10_tail"/>
</dbReference>